<accession>A0A0L8FL20</accession>
<proteinExistence type="predicted"/>
<organism evidence="1">
    <name type="scientific">Octopus bimaculoides</name>
    <name type="common">California two-spotted octopus</name>
    <dbReference type="NCBI Taxonomy" id="37653"/>
    <lineage>
        <taxon>Eukaryota</taxon>
        <taxon>Metazoa</taxon>
        <taxon>Spiralia</taxon>
        <taxon>Lophotrochozoa</taxon>
        <taxon>Mollusca</taxon>
        <taxon>Cephalopoda</taxon>
        <taxon>Coleoidea</taxon>
        <taxon>Octopodiformes</taxon>
        <taxon>Octopoda</taxon>
        <taxon>Incirrata</taxon>
        <taxon>Octopodidae</taxon>
        <taxon>Octopus</taxon>
    </lineage>
</organism>
<dbReference type="OrthoDB" id="5954035at2759"/>
<gene>
    <name evidence="1" type="ORF">OCBIM_22015798mg</name>
</gene>
<dbReference type="EMBL" id="KQ429581">
    <property type="protein sequence ID" value="KOF65328.1"/>
    <property type="molecule type" value="Genomic_DNA"/>
</dbReference>
<protein>
    <submittedName>
        <fullName evidence="1">Uncharacterized protein</fullName>
    </submittedName>
</protein>
<sequence length="125" mass="14503">MSILLGVFLLCLLYGIIRLLNFCSPSFSPQLYYDHNSPFVQNIIQSCSLLRQPYIPLLLWGKNGHLQTLVCGVRGRNKDVDNWKERRELKMEDGATLTFDVFQPIREHPHGVKSKYKNKVDKILL</sequence>
<name>A0A0L8FL20_OCTBM</name>
<dbReference type="AlphaFoldDB" id="A0A0L8FL20"/>
<evidence type="ECO:0000313" key="1">
    <source>
        <dbReference type="EMBL" id="KOF65328.1"/>
    </source>
</evidence>
<reference evidence="1" key="1">
    <citation type="submission" date="2015-07" db="EMBL/GenBank/DDBJ databases">
        <title>MeaNS - Measles Nucleotide Surveillance Program.</title>
        <authorList>
            <person name="Tran T."/>
            <person name="Druce J."/>
        </authorList>
    </citation>
    <scope>NUCLEOTIDE SEQUENCE</scope>
    <source>
        <strain evidence="1">UCB-OBI-ISO-001</strain>
        <tissue evidence="1">Gonad</tissue>
    </source>
</reference>